<evidence type="ECO:0000313" key="1">
    <source>
        <dbReference type="EMBL" id="CEM43295.1"/>
    </source>
</evidence>
<reference evidence="1" key="1">
    <citation type="submission" date="2014-11" db="EMBL/GenBank/DDBJ databases">
        <authorList>
            <person name="Otto D Thomas"/>
            <person name="Naeem Raeece"/>
        </authorList>
    </citation>
    <scope>NUCLEOTIDE SEQUENCE</scope>
</reference>
<proteinExistence type="predicted"/>
<sequence length="302" mass="34265">MQTASLLHFGGPRRSPEPFCTCFVSLVPLSTAVSSSDRLCDWYCFFSPDTVSSAGATLFPLLSSLCMAPYRSTIQGTRQRSAPSAALVCGAESEVWRNSAARISRETQVTIQEAGQHSSSSCSSSASRSTDSVEEKHQALEYFFWKYAKVELRGWSTTTRGRFFLNQGGLWYDETFSTDWFLYYWRVSAPKRRYILKFSTPRLTKKEILQPPDSLPTNMAIDEVTAEWHHKEVVVLNLEKAIAQWHGKRCSSDQGPSFRRQPQCKHKWRRSWPGQTQKGFSKEVEMASPMTVWPGLSNTSEL</sequence>
<organism evidence="1">
    <name type="scientific">Chromera velia CCMP2878</name>
    <dbReference type="NCBI Taxonomy" id="1169474"/>
    <lineage>
        <taxon>Eukaryota</taxon>
        <taxon>Sar</taxon>
        <taxon>Alveolata</taxon>
        <taxon>Colpodellida</taxon>
        <taxon>Chromeraceae</taxon>
        <taxon>Chromera</taxon>
    </lineage>
</organism>
<dbReference type="AlphaFoldDB" id="A0A0G4HGX1"/>
<dbReference type="EMBL" id="CDMZ01002651">
    <property type="protein sequence ID" value="CEM43295.1"/>
    <property type="molecule type" value="Genomic_DNA"/>
</dbReference>
<protein>
    <submittedName>
        <fullName evidence="1">Uncharacterized protein</fullName>
    </submittedName>
</protein>
<accession>A0A0G4HGX1</accession>
<gene>
    <name evidence="1" type="ORF">Cvel_6794</name>
</gene>
<name>A0A0G4HGX1_9ALVE</name>
<dbReference type="VEuPathDB" id="CryptoDB:Cvel_6794"/>